<evidence type="ECO:0000256" key="1">
    <source>
        <dbReference type="SAM" id="Coils"/>
    </source>
</evidence>
<evidence type="ECO:0000313" key="2">
    <source>
        <dbReference type="EMBL" id="KAB2928502.1"/>
    </source>
</evidence>
<keyword evidence="1" id="KW-0175">Coiled coil</keyword>
<dbReference type="AlphaFoldDB" id="A0A833GWQ4"/>
<protein>
    <submittedName>
        <fullName evidence="2">Transposase</fullName>
    </submittedName>
</protein>
<evidence type="ECO:0000313" key="3">
    <source>
        <dbReference type="Proteomes" id="UP000460298"/>
    </source>
</evidence>
<feature type="coiled-coil region" evidence="1">
    <location>
        <begin position="52"/>
        <end position="79"/>
    </location>
</feature>
<accession>A0A833GWQ4</accession>
<dbReference type="InterPro" id="IPR002514">
    <property type="entry name" value="Transposase_8"/>
</dbReference>
<dbReference type="InterPro" id="IPR009057">
    <property type="entry name" value="Homeodomain-like_sf"/>
</dbReference>
<dbReference type="GO" id="GO:0006313">
    <property type="term" value="P:DNA transposition"/>
    <property type="evidence" value="ECO:0007669"/>
    <property type="project" value="InterPro"/>
</dbReference>
<name>A0A833GWQ4_9LEPT</name>
<sequence length="156" mass="18230">MRKRKHSPEFRERAVKQTLTGDESIKDIAAGLGISYWTLQDWRREYLESQKKEPETRKKSSAEEELKRLRAENASLRMDNTKVCSHAFPGRLKKFAFMKAWRKDFSVNRMASMLGVSKSGFYSHLNRSGEKKQFVSSDLLSLITRIHRANRRCFGL</sequence>
<dbReference type="Pfam" id="PF01527">
    <property type="entry name" value="HTH_Tnp_1"/>
    <property type="match status" value="1"/>
</dbReference>
<dbReference type="Proteomes" id="UP000460298">
    <property type="component" value="Unassembled WGS sequence"/>
</dbReference>
<dbReference type="GO" id="GO:0003677">
    <property type="term" value="F:DNA binding"/>
    <property type="evidence" value="ECO:0007669"/>
    <property type="project" value="InterPro"/>
</dbReference>
<dbReference type="GO" id="GO:0004803">
    <property type="term" value="F:transposase activity"/>
    <property type="evidence" value="ECO:0007669"/>
    <property type="project" value="InterPro"/>
</dbReference>
<organism evidence="2 3">
    <name type="scientific">Leptonema illini</name>
    <dbReference type="NCBI Taxonomy" id="183"/>
    <lineage>
        <taxon>Bacteria</taxon>
        <taxon>Pseudomonadati</taxon>
        <taxon>Spirochaetota</taxon>
        <taxon>Spirochaetia</taxon>
        <taxon>Leptospirales</taxon>
        <taxon>Leptospiraceae</taxon>
        <taxon>Leptonema</taxon>
    </lineage>
</organism>
<proteinExistence type="predicted"/>
<dbReference type="EMBL" id="WBUI01000049">
    <property type="protein sequence ID" value="KAB2928502.1"/>
    <property type="molecule type" value="Genomic_DNA"/>
</dbReference>
<comment type="caution">
    <text evidence="2">The sequence shown here is derived from an EMBL/GenBank/DDBJ whole genome shotgun (WGS) entry which is preliminary data.</text>
</comment>
<dbReference type="SUPFAM" id="SSF46689">
    <property type="entry name" value="Homeodomain-like"/>
    <property type="match status" value="1"/>
</dbReference>
<dbReference type="Gene3D" id="1.10.10.60">
    <property type="entry name" value="Homeodomain-like"/>
    <property type="match status" value="1"/>
</dbReference>
<reference evidence="2 3" key="1">
    <citation type="submission" date="2019-10" db="EMBL/GenBank/DDBJ databases">
        <title>Extracellular Electron Transfer in a Candidatus Methanoperedens spp. Enrichment Culture.</title>
        <authorList>
            <person name="Berger S."/>
            <person name="Rangel Shaw D."/>
            <person name="Berben T."/>
            <person name="In 'T Zandt M."/>
            <person name="Frank J."/>
            <person name="Reimann J."/>
            <person name="Jetten M.S.M."/>
            <person name="Welte C.U."/>
        </authorList>
    </citation>
    <scope>NUCLEOTIDE SEQUENCE [LARGE SCALE GENOMIC DNA]</scope>
    <source>
        <strain evidence="2">SB12</strain>
    </source>
</reference>
<gene>
    <name evidence="2" type="ORF">F9K24_21895</name>
</gene>